<dbReference type="SUPFAM" id="SSF82689">
    <property type="entry name" value="Mechanosensitive channel protein MscS (YggB), C-terminal domain"/>
    <property type="match status" value="1"/>
</dbReference>
<evidence type="ECO:0000259" key="10">
    <source>
        <dbReference type="Pfam" id="PF21082"/>
    </source>
</evidence>
<evidence type="ECO:0000313" key="12">
    <source>
        <dbReference type="Proteomes" id="UP000184391"/>
    </source>
</evidence>
<feature type="domain" description="Mechanosensitive ion channel MscS" evidence="9">
    <location>
        <begin position="177"/>
        <end position="247"/>
    </location>
</feature>
<feature type="region of interest" description="Disordered" evidence="7">
    <location>
        <begin position="1"/>
        <end position="48"/>
    </location>
</feature>
<keyword evidence="12" id="KW-1185">Reference proteome</keyword>
<keyword evidence="5 8" id="KW-1133">Transmembrane helix</keyword>
<dbReference type="GO" id="GO:0005886">
    <property type="term" value="C:plasma membrane"/>
    <property type="evidence" value="ECO:0007669"/>
    <property type="project" value="UniProtKB-SubCell"/>
</dbReference>
<dbReference type="GO" id="GO:0008381">
    <property type="term" value="F:mechanosensitive monoatomic ion channel activity"/>
    <property type="evidence" value="ECO:0007669"/>
    <property type="project" value="UniProtKB-ARBA"/>
</dbReference>
<dbReference type="InterPro" id="IPR011014">
    <property type="entry name" value="MscS_channel_TM-2"/>
</dbReference>
<dbReference type="Proteomes" id="UP000184391">
    <property type="component" value="Unassembled WGS sequence"/>
</dbReference>
<feature type="transmembrane region" description="Helical" evidence="8">
    <location>
        <begin position="160"/>
        <end position="188"/>
    </location>
</feature>
<proteinExistence type="inferred from homology"/>
<evidence type="ECO:0000256" key="5">
    <source>
        <dbReference type="ARBA" id="ARBA00022989"/>
    </source>
</evidence>
<dbReference type="InterPro" id="IPR006685">
    <property type="entry name" value="MscS_channel_2nd"/>
</dbReference>
<dbReference type="Gene3D" id="3.30.70.100">
    <property type="match status" value="1"/>
</dbReference>
<dbReference type="InterPro" id="IPR023408">
    <property type="entry name" value="MscS_beta-dom_sf"/>
</dbReference>
<evidence type="ECO:0000256" key="4">
    <source>
        <dbReference type="ARBA" id="ARBA00022692"/>
    </source>
</evidence>
<keyword evidence="6 8" id="KW-0472">Membrane</keyword>
<feature type="transmembrane region" description="Helical" evidence="8">
    <location>
        <begin position="94"/>
        <end position="114"/>
    </location>
</feature>
<comment type="subcellular location">
    <subcellularLocation>
        <location evidence="1">Cell membrane</location>
        <topology evidence="1">Multi-pass membrane protein</topology>
    </subcellularLocation>
</comment>
<dbReference type="AlphaFoldDB" id="A0A1M7RPW2"/>
<dbReference type="InterPro" id="IPR052702">
    <property type="entry name" value="MscS-like_channel"/>
</dbReference>
<evidence type="ECO:0000256" key="8">
    <source>
        <dbReference type="SAM" id="Phobius"/>
    </source>
</evidence>
<evidence type="ECO:0000256" key="1">
    <source>
        <dbReference type="ARBA" id="ARBA00004651"/>
    </source>
</evidence>
<gene>
    <name evidence="11" type="ORF">SAMN02745193_00055</name>
</gene>
<dbReference type="EMBL" id="FRDF01000001">
    <property type="protein sequence ID" value="SHN48314.1"/>
    <property type="molecule type" value="Genomic_DNA"/>
</dbReference>
<dbReference type="SUPFAM" id="SSF50182">
    <property type="entry name" value="Sm-like ribonucleoproteins"/>
    <property type="match status" value="1"/>
</dbReference>
<dbReference type="Gene3D" id="2.30.30.60">
    <property type="match status" value="1"/>
</dbReference>
<evidence type="ECO:0000256" key="6">
    <source>
        <dbReference type="ARBA" id="ARBA00023136"/>
    </source>
</evidence>
<dbReference type="InterPro" id="IPR011066">
    <property type="entry name" value="MscS_channel_C_sf"/>
</dbReference>
<dbReference type="PANTHER" id="PTHR30347:SF1">
    <property type="entry name" value="MECHANOSENSITIVE CHANNEL MSCK"/>
    <property type="match status" value="1"/>
</dbReference>
<evidence type="ECO:0000256" key="3">
    <source>
        <dbReference type="ARBA" id="ARBA00022475"/>
    </source>
</evidence>
<evidence type="ECO:0000313" key="11">
    <source>
        <dbReference type="EMBL" id="SHN48314.1"/>
    </source>
</evidence>
<dbReference type="SUPFAM" id="SSF82861">
    <property type="entry name" value="Mechanosensitive channel protein MscS (YggB), transmembrane region"/>
    <property type="match status" value="1"/>
</dbReference>
<organism evidence="11 12">
    <name type="scientific">Erythrobacter sanguineus</name>
    <dbReference type="NCBI Taxonomy" id="198312"/>
    <lineage>
        <taxon>Bacteria</taxon>
        <taxon>Pseudomonadati</taxon>
        <taxon>Pseudomonadota</taxon>
        <taxon>Alphaproteobacteria</taxon>
        <taxon>Sphingomonadales</taxon>
        <taxon>Erythrobacteraceae</taxon>
        <taxon>Erythrobacter/Porphyrobacter group</taxon>
        <taxon>Erythrobacter</taxon>
    </lineage>
</organism>
<sequence length="367" mass="39688">MIIAAVSQSASQAIMPDSDADPAAAEATPSPTPDPSPSPSPQPAATEPVEAVEAADKLREGVAAQSQTAGAFLEQLDGIAVEVGQIRVSLFDSLLVVAVILLTIAAAILLNRLGRRVIRSVDRFDSTQKLLSEKILSIIIWAAAFFIGIDLLGIDLTALAFFGGAFGLAIGFGLQKTFGNLIAGIILLMDKSIKPGDVIAVADMAGNQTFGQIRKIGIRAVSVTTRDEREYLIPNENLMINQVENWSYSSKKVRMQVHVGVSYNADMDLAEELMLKAATQAQRVLNTPPPTVWMSEYGDNSVNFTIHCWIVDPEEGVGNVRSAVLKNLWWLFKEHGIEIPFPQRDINLRDNAQVQALIAALDRDGSR</sequence>
<dbReference type="Pfam" id="PF00924">
    <property type="entry name" value="MS_channel_2nd"/>
    <property type="match status" value="1"/>
</dbReference>
<feature type="compositionally biased region" description="Low complexity" evidence="7">
    <location>
        <begin position="1"/>
        <end position="29"/>
    </location>
</feature>
<evidence type="ECO:0000256" key="2">
    <source>
        <dbReference type="ARBA" id="ARBA00008017"/>
    </source>
</evidence>
<feature type="domain" description="Mechanosensitive ion channel MscS C-terminal" evidence="10">
    <location>
        <begin position="257"/>
        <end position="339"/>
    </location>
</feature>
<dbReference type="RefSeq" id="WP_245790029.1">
    <property type="nucleotide sequence ID" value="NZ_FRDF01000001.1"/>
</dbReference>
<keyword evidence="4 8" id="KW-0812">Transmembrane</keyword>
<keyword evidence="3" id="KW-1003">Cell membrane</keyword>
<evidence type="ECO:0000259" key="9">
    <source>
        <dbReference type="Pfam" id="PF00924"/>
    </source>
</evidence>
<dbReference type="PANTHER" id="PTHR30347">
    <property type="entry name" value="POTASSIUM CHANNEL RELATED"/>
    <property type="match status" value="1"/>
</dbReference>
<dbReference type="InterPro" id="IPR049278">
    <property type="entry name" value="MS_channel_C"/>
</dbReference>
<reference evidence="12" key="1">
    <citation type="submission" date="2016-12" db="EMBL/GenBank/DDBJ databases">
        <authorList>
            <person name="Varghese N."/>
            <person name="Submissions S."/>
        </authorList>
    </citation>
    <scope>NUCLEOTIDE SEQUENCE [LARGE SCALE GENOMIC DNA]</scope>
    <source>
        <strain evidence="12">DSM 11032</strain>
    </source>
</reference>
<dbReference type="STRING" id="198312.SAMN02745193_00055"/>
<dbReference type="InterPro" id="IPR010920">
    <property type="entry name" value="LSM_dom_sf"/>
</dbReference>
<protein>
    <submittedName>
        <fullName evidence="11">Mechanosensitive ion channel</fullName>
    </submittedName>
</protein>
<evidence type="ECO:0000256" key="7">
    <source>
        <dbReference type="SAM" id="MobiDB-lite"/>
    </source>
</evidence>
<dbReference type="Pfam" id="PF21082">
    <property type="entry name" value="MS_channel_3rd"/>
    <property type="match status" value="1"/>
</dbReference>
<accession>A0A1M7RPW2</accession>
<comment type="similarity">
    <text evidence="2">Belongs to the MscS (TC 1.A.23) family.</text>
</comment>
<feature type="compositionally biased region" description="Pro residues" evidence="7">
    <location>
        <begin position="30"/>
        <end position="42"/>
    </location>
</feature>
<feature type="transmembrane region" description="Helical" evidence="8">
    <location>
        <begin position="135"/>
        <end position="154"/>
    </location>
</feature>
<dbReference type="Gene3D" id="1.10.287.1260">
    <property type="match status" value="1"/>
</dbReference>
<name>A0A1M7RPW2_9SPHN</name>